<reference evidence="2 3" key="1">
    <citation type="submission" date="2019-06" db="EMBL/GenBank/DDBJ databases">
        <title>Genome Sequence of the Brown Rot Fungal Pathogen Monilinia laxa.</title>
        <authorList>
            <person name="De Miccolis Angelini R.M."/>
            <person name="Landi L."/>
            <person name="Abate D."/>
            <person name="Pollastro S."/>
            <person name="Romanazzi G."/>
            <person name="Faretra F."/>
        </authorList>
    </citation>
    <scope>NUCLEOTIDE SEQUENCE [LARGE SCALE GENOMIC DNA]</scope>
    <source>
        <strain evidence="2 3">Mlax316</strain>
    </source>
</reference>
<evidence type="ECO:0000313" key="3">
    <source>
        <dbReference type="Proteomes" id="UP000326757"/>
    </source>
</evidence>
<accession>A0A5N6JV24</accession>
<gene>
    <name evidence="2" type="ORF">EYC80_006587</name>
</gene>
<evidence type="ECO:0000256" key="1">
    <source>
        <dbReference type="SAM" id="MobiDB-lite"/>
    </source>
</evidence>
<comment type="caution">
    <text evidence="2">The sequence shown here is derived from an EMBL/GenBank/DDBJ whole genome shotgun (WGS) entry which is preliminary data.</text>
</comment>
<dbReference type="AlphaFoldDB" id="A0A5N6JV24"/>
<proteinExistence type="predicted"/>
<sequence length="76" mass="8614">MPNAIHTMHANTSFPSSHQKSFEVKRPQKRAIVKCRPLRESTTILYHTQTGKFMARSVRYTSKPTLCSACSFSRAA</sequence>
<name>A0A5N6JV24_MONLA</name>
<feature type="region of interest" description="Disordered" evidence="1">
    <location>
        <begin position="1"/>
        <end position="28"/>
    </location>
</feature>
<organism evidence="2 3">
    <name type="scientific">Monilinia laxa</name>
    <name type="common">Brown rot fungus</name>
    <name type="synonym">Sclerotinia laxa</name>
    <dbReference type="NCBI Taxonomy" id="61186"/>
    <lineage>
        <taxon>Eukaryota</taxon>
        <taxon>Fungi</taxon>
        <taxon>Dikarya</taxon>
        <taxon>Ascomycota</taxon>
        <taxon>Pezizomycotina</taxon>
        <taxon>Leotiomycetes</taxon>
        <taxon>Helotiales</taxon>
        <taxon>Sclerotiniaceae</taxon>
        <taxon>Monilinia</taxon>
    </lineage>
</organism>
<keyword evidence="3" id="KW-1185">Reference proteome</keyword>
<dbReference type="Proteomes" id="UP000326757">
    <property type="component" value="Unassembled WGS sequence"/>
</dbReference>
<protein>
    <submittedName>
        <fullName evidence="2">Uncharacterized protein</fullName>
    </submittedName>
</protein>
<dbReference type="EMBL" id="VIGI01000014">
    <property type="protein sequence ID" value="KAB8291794.1"/>
    <property type="molecule type" value="Genomic_DNA"/>
</dbReference>
<evidence type="ECO:0000313" key="2">
    <source>
        <dbReference type="EMBL" id="KAB8291794.1"/>
    </source>
</evidence>
<feature type="compositionally biased region" description="Polar residues" evidence="1">
    <location>
        <begin position="9"/>
        <end position="19"/>
    </location>
</feature>